<dbReference type="Proteomes" id="UP000472262">
    <property type="component" value="Unassembled WGS sequence"/>
</dbReference>
<feature type="domain" description="C1q" evidence="7">
    <location>
        <begin position="136"/>
        <end position="269"/>
    </location>
</feature>
<dbReference type="InterPro" id="IPR001073">
    <property type="entry name" value="C1q_dom"/>
</dbReference>
<evidence type="ECO:0000256" key="3">
    <source>
        <dbReference type="ARBA" id="ARBA00022530"/>
    </source>
</evidence>
<evidence type="ECO:0000256" key="2">
    <source>
        <dbReference type="ARBA" id="ARBA00022525"/>
    </source>
</evidence>
<organism evidence="8 9">
    <name type="scientific">Sinocyclocheilus grahami</name>
    <name type="common">Dianchi golden-line fish</name>
    <name type="synonym">Barbus grahami</name>
    <dbReference type="NCBI Taxonomy" id="75366"/>
    <lineage>
        <taxon>Eukaryota</taxon>
        <taxon>Metazoa</taxon>
        <taxon>Chordata</taxon>
        <taxon>Craniata</taxon>
        <taxon>Vertebrata</taxon>
        <taxon>Euteleostomi</taxon>
        <taxon>Actinopterygii</taxon>
        <taxon>Neopterygii</taxon>
        <taxon>Teleostei</taxon>
        <taxon>Ostariophysi</taxon>
        <taxon>Cypriniformes</taxon>
        <taxon>Cyprinidae</taxon>
        <taxon>Cyprininae</taxon>
        <taxon>Sinocyclocheilus</taxon>
    </lineage>
</organism>
<dbReference type="PRINTS" id="PR00007">
    <property type="entry name" value="COMPLEMNTC1Q"/>
</dbReference>
<feature type="region of interest" description="Disordered" evidence="6">
    <location>
        <begin position="57"/>
        <end position="107"/>
    </location>
</feature>
<dbReference type="AlphaFoldDB" id="A0A672LQM8"/>
<dbReference type="PANTHER" id="PTHR15427:SF29">
    <property type="entry name" value="COMPLEMENT C1Q SUBCOMPONENT SUBUNIT C"/>
    <property type="match status" value="1"/>
</dbReference>
<dbReference type="Ensembl" id="ENSSGRT00000029002.1">
    <property type="protein sequence ID" value="ENSSGRP00000026933.1"/>
    <property type="gene ID" value="ENSSGRG00000015506.1"/>
</dbReference>
<keyword evidence="5" id="KW-0176">Collagen</keyword>
<evidence type="ECO:0000256" key="5">
    <source>
        <dbReference type="ARBA" id="ARBA00023119"/>
    </source>
</evidence>
<dbReference type="PROSITE" id="PS50871">
    <property type="entry name" value="C1Q"/>
    <property type="match status" value="1"/>
</dbReference>
<feature type="compositionally biased region" description="Basic and acidic residues" evidence="6">
    <location>
        <begin position="68"/>
        <end position="78"/>
    </location>
</feature>
<evidence type="ECO:0000256" key="1">
    <source>
        <dbReference type="ARBA" id="ARBA00004498"/>
    </source>
</evidence>
<feature type="compositionally biased region" description="Basic and acidic residues" evidence="6">
    <location>
        <begin position="86"/>
        <end position="96"/>
    </location>
</feature>
<dbReference type="InterPro" id="IPR050392">
    <property type="entry name" value="Collagen/C1q_domain"/>
</dbReference>
<dbReference type="OMA" id="CEGHEAR"/>
<evidence type="ECO:0000313" key="9">
    <source>
        <dbReference type="Proteomes" id="UP000472262"/>
    </source>
</evidence>
<keyword evidence="9" id="KW-1185">Reference proteome</keyword>
<gene>
    <name evidence="8" type="primary">c1qc</name>
</gene>
<protein>
    <submittedName>
        <fullName evidence="8">Complement C1q subcomponent subunit C-like</fullName>
    </submittedName>
</protein>
<dbReference type="FunFam" id="2.60.120.40:FF:000001">
    <property type="entry name" value="Complement C1q B chain"/>
    <property type="match status" value="1"/>
</dbReference>
<accession>A0A672LQM8</accession>
<evidence type="ECO:0000256" key="4">
    <source>
        <dbReference type="ARBA" id="ARBA00022729"/>
    </source>
</evidence>
<reference evidence="8" key="2">
    <citation type="submission" date="2025-09" db="UniProtKB">
        <authorList>
            <consortium name="Ensembl"/>
        </authorList>
    </citation>
    <scope>IDENTIFICATION</scope>
</reference>
<dbReference type="Pfam" id="PF00386">
    <property type="entry name" value="C1q"/>
    <property type="match status" value="1"/>
</dbReference>
<reference evidence="8" key="1">
    <citation type="submission" date="2025-08" db="UniProtKB">
        <authorList>
            <consortium name="Ensembl"/>
        </authorList>
    </citation>
    <scope>IDENTIFICATION</scope>
</reference>
<keyword evidence="2" id="KW-0964">Secreted</keyword>
<proteinExistence type="predicted"/>
<evidence type="ECO:0000259" key="7">
    <source>
        <dbReference type="PROSITE" id="PS50871"/>
    </source>
</evidence>
<dbReference type="SMART" id="SM00110">
    <property type="entry name" value="C1Q"/>
    <property type="match status" value="1"/>
</dbReference>
<dbReference type="SUPFAM" id="SSF49842">
    <property type="entry name" value="TNF-like"/>
    <property type="match status" value="1"/>
</dbReference>
<name>A0A672LQM8_SINGR</name>
<keyword evidence="4" id="KW-0732">Signal</keyword>
<dbReference type="InterPro" id="IPR008983">
    <property type="entry name" value="Tumour_necrosis_fac-like_dom"/>
</dbReference>
<dbReference type="PANTHER" id="PTHR15427">
    <property type="entry name" value="EMILIN ELASTIN MICROFIBRIL INTERFACE-LOCATED PROTEIN ELASTIN MICROFIBRIL INTERFACER"/>
    <property type="match status" value="1"/>
</dbReference>
<dbReference type="InParanoid" id="A0A672LQM8"/>
<evidence type="ECO:0000313" key="8">
    <source>
        <dbReference type="Ensembl" id="ENSSGRP00000026933.1"/>
    </source>
</evidence>
<comment type="subcellular location">
    <subcellularLocation>
        <location evidence="1">Secreted</location>
        <location evidence="1">Extracellular space</location>
        <location evidence="1">Extracellular matrix</location>
    </subcellularLocation>
</comment>
<evidence type="ECO:0000256" key="6">
    <source>
        <dbReference type="SAM" id="MobiDB-lite"/>
    </source>
</evidence>
<dbReference type="GO" id="GO:0005581">
    <property type="term" value="C:collagen trimer"/>
    <property type="evidence" value="ECO:0007669"/>
    <property type="project" value="UniProtKB-KW"/>
</dbReference>
<sequence>MYLCTIIELTISSRVGPVISSLHSKMFGGHIIFRILLVGSLCLSLVSTDTCTSGGMPGYPGIPGFPGRDGREGMKGENGEPGMPLKPDETRKRGGEGEPGTKGFHGKRGLQGDFGIMGPPGLSGQPGDTGNLDTSRSHLQSAFSVARATRAHPEPNSLIRFSTIITNINGDFNIAESKFVCKIPGTYYFVFHASSYEKHLCVNLIHDDKKLAVFCDHMQKSNQQVSSGGLAVYLKENEKVWLMTSGYNGLFAEGEKADSVFSGFLIHAH</sequence>
<keyword evidence="3" id="KW-0272">Extracellular matrix</keyword>
<dbReference type="Gene3D" id="2.60.120.40">
    <property type="match status" value="1"/>
</dbReference>